<organism evidence="2 4">
    <name type="scientific">Archangium gephyra</name>
    <dbReference type="NCBI Taxonomy" id="48"/>
    <lineage>
        <taxon>Bacteria</taxon>
        <taxon>Pseudomonadati</taxon>
        <taxon>Myxococcota</taxon>
        <taxon>Myxococcia</taxon>
        <taxon>Myxococcales</taxon>
        <taxon>Cystobacterineae</taxon>
        <taxon>Archangiaceae</taxon>
        <taxon>Archangium</taxon>
    </lineage>
</organism>
<gene>
    <name evidence="2" type="ORF">AA314_06778</name>
    <name evidence="3" type="ORF">ATI61_102220</name>
</gene>
<dbReference type="Proteomes" id="UP000035579">
    <property type="component" value="Chromosome"/>
</dbReference>
<dbReference type="AlphaFoldDB" id="A0AAC8QCF3"/>
<accession>A0AAC8QCF3</accession>
<evidence type="ECO:0000313" key="2">
    <source>
        <dbReference type="EMBL" id="AKJ05152.1"/>
    </source>
</evidence>
<dbReference type="EMBL" id="QUMU01000002">
    <property type="protein sequence ID" value="REG35847.1"/>
    <property type="molecule type" value="Genomic_DNA"/>
</dbReference>
<name>A0AAC8QCF3_9BACT</name>
<evidence type="ECO:0000313" key="5">
    <source>
        <dbReference type="Proteomes" id="UP000256345"/>
    </source>
</evidence>
<proteinExistence type="predicted"/>
<feature type="compositionally biased region" description="Polar residues" evidence="1">
    <location>
        <begin position="26"/>
        <end position="38"/>
    </location>
</feature>
<feature type="region of interest" description="Disordered" evidence="1">
    <location>
        <begin position="1"/>
        <end position="59"/>
    </location>
</feature>
<dbReference type="EMBL" id="CP011509">
    <property type="protein sequence ID" value="AKJ05152.1"/>
    <property type="molecule type" value="Genomic_DNA"/>
</dbReference>
<dbReference type="Proteomes" id="UP000256345">
    <property type="component" value="Unassembled WGS sequence"/>
</dbReference>
<protein>
    <submittedName>
        <fullName evidence="2">Uncharacterized protein</fullName>
    </submittedName>
</protein>
<sequence length="139" mass="15387">MLSTLSASPQQEATVSSRQHDDNSTSERPLTRRSSTPAARSPGGLRVIEGGGQRRQDEPLVSRDAVARVLMEAGVDLLLRRISTARAAEIERKVDRVLDLFDRVDAAPLLMPVLQRHLDELEALMRETRQVRAPARRGG</sequence>
<keyword evidence="5" id="KW-1185">Reference proteome</keyword>
<evidence type="ECO:0000313" key="3">
    <source>
        <dbReference type="EMBL" id="REG35847.1"/>
    </source>
</evidence>
<dbReference type="RefSeq" id="WP_245682667.1">
    <property type="nucleotide sequence ID" value="NZ_CP011509.1"/>
</dbReference>
<evidence type="ECO:0000313" key="4">
    <source>
        <dbReference type="Proteomes" id="UP000035579"/>
    </source>
</evidence>
<reference evidence="3 5" key="2">
    <citation type="submission" date="2018-08" db="EMBL/GenBank/DDBJ databases">
        <title>Genomic Encyclopedia of Archaeal and Bacterial Type Strains, Phase II (KMG-II): from individual species to whole genera.</title>
        <authorList>
            <person name="Goeker M."/>
        </authorList>
    </citation>
    <scope>NUCLEOTIDE SEQUENCE [LARGE SCALE GENOMIC DNA]</scope>
    <source>
        <strain evidence="3 5">DSM 2261</strain>
    </source>
</reference>
<dbReference type="KEGG" id="age:AA314_06778"/>
<feature type="compositionally biased region" description="Polar residues" evidence="1">
    <location>
        <begin position="1"/>
        <end position="17"/>
    </location>
</feature>
<reference evidence="2 4" key="1">
    <citation type="submission" date="2015-05" db="EMBL/GenBank/DDBJ databases">
        <title>Genome assembly of Archangium gephyra DSM 2261.</title>
        <authorList>
            <person name="Sharma G."/>
            <person name="Subramanian S."/>
        </authorList>
    </citation>
    <scope>NUCLEOTIDE SEQUENCE [LARGE SCALE GENOMIC DNA]</scope>
    <source>
        <strain evidence="2 4">DSM 2261</strain>
    </source>
</reference>
<evidence type="ECO:0000256" key="1">
    <source>
        <dbReference type="SAM" id="MobiDB-lite"/>
    </source>
</evidence>